<gene>
    <name evidence="1" type="ORF">I8Y23_004073</name>
    <name evidence="4" type="ORF">NCTC12998_07318</name>
    <name evidence="3" type="ORF">SAMEA2273876_04097</name>
    <name evidence="2" type="ORF">U5E74_21185</name>
</gene>
<dbReference type="AlphaFoldDB" id="A0A2X2GM98"/>
<evidence type="ECO:0000313" key="1">
    <source>
        <dbReference type="EMBL" id="HAT1607727.1"/>
    </source>
</evidence>
<reference evidence="1" key="1">
    <citation type="journal article" date="2018" name="Genome Biol.">
        <title>SKESA: strategic k-mer extension for scrupulous assemblies.</title>
        <authorList>
            <person name="Souvorov A."/>
            <person name="Agarwala R."/>
            <person name="Lipman D.J."/>
        </authorList>
    </citation>
    <scope>NUCLEOTIDE SEQUENCE</scope>
    <source>
        <strain evidence="1">MISC063</strain>
    </source>
</reference>
<dbReference type="EMBL" id="CAADJE010000042">
    <property type="protein sequence ID" value="VFS92337.1"/>
    <property type="molecule type" value="Genomic_DNA"/>
</dbReference>
<reference evidence="1" key="3">
    <citation type="submission" date="2020-11" db="EMBL/GenBank/DDBJ databases">
        <authorList>
            <consortium name="NCBI Pathogen Detection Project"/>
        </authorList>
    </citation>
    <scope>NUCLEOTIDE SEQUENCE</scope>
    <source>
        <strain evidence="1">MISC063</strain>
    </source>
</reference>
<dbReference type="InterPro" id="IPR018988">
    <property type="entry name" value="DUF2000"/>
</dbReference>
<dbReference type="KEGG" id="rpln:B1209_14500"/>
<keyword evidence="7" id="KW-1185">Reference proteome</keyword>
<dbReference type="EMBL" id="FLAC01000018">
    <property type="protein sequence ID" value="SAQ01632.1"/>
    <property type="molecule type" value="Genomic_DNA"/>
</dbReference>
<dbReference type="Proteomes" id="UP000345637">
    <property type="component" value="Unassembled WGS sequence"/>
</dbReference>
<dbReference type="EMBL" id="JAXUDK010000015">
    <property type="protein sequence ID" value="MDZ7468142.1"/>
    <property type="molecule type" value="Genomic_DNA"/>
</dbReference>
<dbReference type="GeneID" id="57430331"/>
<evidence type="ECO:0000313" key="6">
    <source>
        <dbReference type="Proteomes" id="UP000345637"/>
    </source>
</evidence>
<dbReference type="Proteomes" id="UP000078124">
    <property type="component" value="Unassembled WGS sequence"/>
</dbReference>
<dbReference type="Proteomes" id="UP001293169">
    <property type="component" value="Unassembled WGS sequence"/>
</dbReference>
<name>A0A2X2GM98_RAOPL</name>
<dbReference type="RefSeq" id="WP_032687940.1">
    <property type="nucleotide sequence ID" value="NZ_ABZSJN020000068.1"/>
</dbReference>
<evidence type="ECO:0000313" key="7">
    <source>
        <dbReference type="Proteomes" id="UP001293169"/>
    </source>
</evidence>
<dbReference type="Proteomes" id="UP000864422">
    <property type="component" value="Unassembled WGS sequence"/>
</dbReference>
<accession>A0A2X2GM98</accession>
<reference evidence="4 6" key="2">
    <citation type="submission" date="2019-03" db="EMBL/GenBank/DDBJ databases">
        <authorList>
            <consortium name="Pathogen Informatics"/>
        </authorList>
    </citation>
    <scope>NUCLEOTIDE SEQUENCE [LARGE SCALE GENOMIC DNA]</scope>
    <source>
        <strain evidence="3 5">2880STDY5682802</strain>
        <strain evidence="4 6">NCTC12998</strain>
    </source>
</reference>
<dbReference type="EMBL" id="DACSEA010000020">
    <property type="protein sequence ID" value="HAT1607727.1"/>
    <property type="molecule type" value="Genomic_DNA"/>
</dbReference>
<evidence type="ECO:0000313" key="3">
    <source>
        <dbReference type="EMBL" id="SAQ01632.1"/>
    </source>
</evidence>
<evidence type="ECO:0000313" key="5">
    <source>
        <dbReference type="Proteomes" id="UP000078124"/>
    </source>
</evidence>
<dbReference type="Gene3D" id="3.40.1490.10">
    <property type="entry name" value="Bit1"/>
    <property type="match status" value="1"/>
</dbReference>
<sequence length="136" mass="14991">MTFDTKIAYIVRDDLATWQRLNVVAFLATGIASAAPEILGQPYIDSLGRQYGNMSGQPMLIFEGGLEKLQVVHRKALEREVTIIPYIHAMFATGYDEANREVFISADAENLDLVGLGIRGPKKMVDKVIKGLSLHG</sequence>
<dbReference type="SUPFAM" id="SSF102462">
    <property type="entry name" value="Peptidyl-tRNA hydrolase II"/>
    <property type="match status" value="1"/>
</dbReference>
<dbReference type="InterPro" id="IPR023476">
    <property type="entry name" value="Pep_tRNA_hydro_II_dom_sf"/>
</dbReference>
<evidence type="ECO:0000313" key="2">
    <source>
        <dbReference type="EMBL" id="MDZ7468142.1"/>
    </source>
</evidence>
<proteinExistence type="predicted"/>
<evidence type="ECO:0000313" key="4">
    <source>
        <dbReference type="EMBL" id="VFS92337.1"/>
    </source>
</evidence>
<dbReference type="Pfam" id="PF09391">
    <property type="entry name" value="DUF2000"/>
    <property type="match status" value="1"/>
</dbReference>
<organism evidence="4 6">
    <name type="scientific">Raoultella planticola</name>
    <name type="common">Klebsiella planticola</name>
    <dbReference type="NCBI Taxonomy" id="575"/>
    <lineage>
        <taxon>Bacteria</taxon>
        <taxon>Pseudomonadati</taxon>
        <taxon>Pseudomonadota</taxon>
        <taxon>Gammaproteobacteria</taxon>
        <taxon>Enterobacterales</taxon>
        <taxon>Enterobacteriaceae</taxon>
        <taxon>Klebsiella/Raoultella group</taxon>
        <taxon>Raoultella</taxon>
    </lineage>
</organism>
<protein>
    <submittedName>
        <fullName evidence="1">DUF2000 domain-containing protein</fullName>
    </submittedName>
    <submittedName>
        <fullName evidence="4">Uncharacterized protein conserved in bacteria</fullName>
    </submittedName>
</protein>
<reference evidence="2 7" key="4">
    <citation type="submission" date="2023-12" db="EMBL/GenBank/DDBJ databases">
        <title>N/s.</title>
        <authorList>
            <person name="Dale J."/>
        </authorList>
    </citation>
    <scope>NUCLEOTIDE SEQUENCE [LARGE SCALE GENOMIC DNA]</scope>
    <source>
        <strain evidence="2 7">2023EL-01226</strain>
    </source>
</reference>